<dbReference type="OrthoDB" id="2829902at2"/>
<dbReference type="RefSeq" id="WP_035721730.1">
    <property type="nucleotide sequence ID" value="NZ_BAVS01000001.1"/>
</dbReference>
<organism evidence="2 3">
    <name type="scientific">Gracilibacillus boraciitolerans JCM 21714</name>
    <dbReference type="NCBI Taxonomy" id="1298598"/>
    <lineage>
        <taxon>Bacteria</taxon>
        <taxon>Bacillati</taxon>
        <taxon>Bacillota</taxon>
        <taxon>Bacilli</taxon>
        <taxon>Bacillales</taxon>
        <taxon>Bacillaceae</taxon>
        <taxon>Gracilibacillus</taxon>
    </lineage>
</organism>
<keyword evidence="3" id="KW-1185">Reference proteome</keyword>
<sequence length="226" mass="26445">MKKLFFYLFLLLLLFACSNKQTESMITKEAPLEAPQELVKTEEMEEESLQNNETLEIEFTSENELITINTANINILNSYLNTFINKEKAVSNMELTKLDIAKLYLLSFNCNETTCSYLLLDRKEPNRSFLVDDLIHIKEALPSPDQSKLLFIIANFDSTETFKVFEQNEWTLLNFELPPSEETITINEATWIDEQTIKLQYQEPTDNSIHEITLKQKKKNYLTNHR</sequence>
<dbReference type="STRING" id="1298598.JCM21714_789"/>
<gene>
    <name evidence="2" type="ORF">JCM21714_789</name>
</gene>
<keyword evidence="1" id="KW-0732">Signal</keyword>
<feature type="chain" id="PRO_5038454329" description="Lipoprotein" evidence="1">
    <location>
        <begin position="23"/>
        <end position="226"/>
    </location>
</feature>
<protein>
    <recommendedName>
        <fullName evidence="4">Lipoprotein</fullName>
    </recommendedName>
</protein>
<dbReference type="Proteomes" id="UP000019102">
    <property type="component" value="Unassembled WGS sequence"/>
</dbReference>
<evidence type="ECO:0000313" key="3">
    <source>
        <dbReference type="Proteomes" id="UP000019102"/>
    </source>
</evidence>
<dbReference type="eggNOG" id="ENOG50322A3">
    <property type="taxonomic scope" value="Bacteria"/>
</dbReference>
<evidence type="ECO:0000256" key="1">
    <source>
        <dbReference type="SAM" id="SignalP"/>
    </source>
</evidence>
<reference evidence="2 3" key="1">
    <citation type="journal article" date="2014" name="Genome Announc.">
        <title>Draft Genome Sequence of the Boron-Tolerant and Moderately Halotolerant Bacterium Gracilibacillus boraciitolerans JCM 21714T.</title>
        <authorList>
            <person name="Ahmed I."/>
            <person name="Oshima K."/>
            <person name="Suda W."/>
            <person name="Kitamura K."/>
            <person name="Iida T."/>
            <person name="Ohmori Y."/>
            <person name="Fujiwara T."/>
            <person name="Hattori M."/>
            <person name="Ohkuma M."/>
        </authorList>
    </citation>
    <scope>NUCLEOTIDE SEQUENCE [LARGE SCALE GENOMIC DNA]</scope>
    <source>
        <strain evidence="2 3">JCM 21714</strain>
    </source>
</reference>
<dbReference type="AlphaFoldDB" id="W4VEK3"/>
<proteinExistence type="predicted"/>
<evidence type="ECO:0008006" key="4">
    <source>
        <dbReference type="Google" id="ProtNLM"/>
    </source>
</evidence>
<evidence type="ECO:0000313" key="2">
    <source>
        <dbReference type="EMBL" id="GAE91830.1"/>
    </source>
</evidence>
<feature type="signal peptide" evidence="1">
    <location>
        <begin position="1"/>
        <end position="22"/>
    </location>
</feature>
<dbReference type="EMBL" id="BAVS01000001">
    <property type="protein sequence ID" value="GAE91830.1"/>
    <property type="molecule type" value="Genomic_DNA"/>
</dbReference>
<name>W4VEK3_9BACI</name>
<accession>W4VEK3</accession>
<dbReference type="PROSITE" id="PS51257">
    <property type="entry name" value="PROKAR_LIPOPROTEIN"/>
    <property type="match status" value="1"/>
</dbReference>
<comment type="caution">
    <text evidence="2">The sequence shown here is derived from an EMBL/GenBank/DDBJ whole genome shotgun (WGS) entry which is preliminary data.</text>
</comment>